<dbReference type="AlphaFoldDB" id="A0A944QU80"/>
<dbReference type="SUPFAM" id="SSF89069">
    <property type="entry name" value="N-terminal, cytoplasmic domain of anti-sigmaE factor RseA"/>
    <property type="match status" value="1"/>
</dbReference>
<dbReference type="GO" id="GO:0016989">
    <property type="term" value="F:sigma factor antagonist activity"/>
    <property type="evidence" value="ECO:0007669"/>
    <property type="project" value="InterPro"/>
</dbReference>
<evidence type="ECO:0000313" key="4">
    <source>
        <dbReference type="Proteomes" id="UP000770889"/>
    </source>
</evidence>
<keyword evidence="1" id="KW-1133">Transmembrane helix</keyword>
<gene>
    <name evidence="3" type="ORF">KME65_17640</name>
</gene>
<evidence type="ECO:0000313" key="3">
    <source>
        <dbReference type="EMBL" id="MBT2990783.1"/>
    </source>
</evidence>
<dbReference type="PANTHER" id="PTHR38104:SF1">
    <property type="entry name" value="ANTI-SIGMA-E FACTOR RSEA"/>
    <property type="match status" value="1"/>
</dbReference>
<proteinExistence type="predicted"/>
<reference evidence="3 4" key="1">
    <citation type="submission" date="2021-05" db="EMBL/GenBank/DDBJ databases">
        <title>Genetic and Functional Diversity in Clade A Lucinid endosymbionts from the Bahamas.</title>
        <authorList>
            <person name="Giani N.M."/>
            <person name="Engel A.S."/>
            <person name="Campbell B.J."/>
        </authorList>
    </citation>
    <scope>NUCLEOTIDE SEQUENCE [LARGE SCALE GENOMIC DNA]</scope>
    <source>
        <strain evidence="3">LUC16012Gg_MoonRockCtena</strain>
    </source>
</reference>
<sequence>MTEQEFERLSALVDDEISEHEISREINKLKSSQESLGAWSHYHLIGDAMRNELGRVHDTGLAHSISQRLESEPVVLAPAALKRRSPIRKRTLTGVAVAASLTAVAVVMAPQMINPGSSEAPGQLISSNQLEDRNQPQVSRTIYVAEDGTRWKLLKKPKVESRLNDYLLNHQDLSPSSNIKGIMPYATFVSYDENKQ</sequence>
<keyword evidence="1" id="KW-0472">Membrane</keyword>
<protein>
    <submittedName>
        <fullName evidence="3">Sigma-E factor negative regulatory protein</fullName>
    </submittedName>
</protein>
<dbReference type="Gene3D" id="1.10.10.880">
    <property type="entry name" value="Anti sigma-E protein RseA, N-terminal domain"/>
    <property type="match status" value="1"/>
</dbReference>
<dbReference type="InterPro" id="IPR052383">
    <property type="entry name" value="Anti-sigma-E_RseA-like"/>
</dbReference>
<accession>A0A944QU80</accession>
<dbReference type="InterPro" id="IPR036147">
    <property type="entry name" value="Anti-sigma_E_RseA_N_sf"/>
</dbReference>
<feature type="transmembrane region" description="Helical" evidence="1">
    <location>
        <begin position="92"/>
        <end position="113"/>
    </location>
</feature>
<evidence type="ECO:0000259" key="2">
    <source>
        <dbReference type="Pfam" id="PF03872"/>
    </source>
</evidence>
<dbReference type="Proteomes" id="UP000770889">
    <property type="component" value="Unassembled WGS sequence"/>
</dbReference>
<name>A0A944QU80_9GAMM</name>
<dbReference type="InterPro" id="IPR005572">
    <property type="entry name" value="Anti-sigma_E_RseA_N"/>
</dbReference>
<dbReference type="EMBL" id="JAHHGM010000021">
    <property type="protein sequence ID" value="MBT2990783.1"/>
    <property type="molecule type" value="Genomic_DNA"/>
</dbReference>
<organism evidence="3 4">
    <name type="scientific">Candidatus Thiodiazotropha taylori</name>
    <dbReference type="NCBI Taxonomy" id="2792791"/>
    <lineage>
        <taxon>Bacteria</taxon>
        <taxon>Pseudomonadati</taxon>
        <taxon>Pseudomonadota</taxon>
        <taxon>Gammaproteobacteria</taxon>
        <taxon>Chromatiales</taxon>
        <taxon>Sedimenticolaceae</taxon>
        <taxon>Candidatus Thiodiazotropha</taxon>
    </lineage>
</organism>
<dbReference type="PANTHER" id="PTHR38104">
    <property type="match status" value="1"/>
</dbReference>
<keyword evidence="1" id="KW-0812">Transmembrane</keyword>
<feature type="domain" description="Anti sigma-E protein RseA N-terminal" evidence="2">
    <location>
        <begin position="7"/>
        <end position="86"/>
    </location>
</feature>
<dbReference type="Pfam" id="PF03872">
    <property type="entry name" value="RseA_N"/>
    <property type="match status" value="1"/>
</dbReference>
<comment type="caution">
    <text evidence="3">The sequence shown here is derived from an EMBL/GenBank/DDBJ whole genome shotgun (WGS) entry which is preliminary data.</text>
</comment>
<dbReference type="CDD" id="cd16328">
    <property type="entry name" value="RseA_N"/>
    <property type="match status" value="1"/>
</dbReference>
<evidence type="ECO:0000256" key="1">
    <source>
        <dbReference type="SAM" id="Phobius"/>
    </source>
</evidence>